<reference evidence="2" key="1">
    <citation type="submission" date="2023-06" db="EMBL/GenBank/DDBJ databases">
        <title>Genome-scale phylogeny and comparative genomics of the fungal order Sordariales.</title>
        <authorList>
            <consortium name="Lawrence Berkeley National Laboratory"/>
            <person name="Hensen N."/>
            <person name="Bonometti L."/>
            <person name="Westerberg I."/>
            <person name="Brannstrom I.O."/>
            <person name="Guillou S."/>
            <person name="Cros-Aarteil S."/>
            <person name="Calhoun S."/>
            <person name="Haridas S."/>
            <person name="Kuo A."/>
            <person name="Mondo S."/>
            <person name="Pangilinan J."/>
            <person name="Riley R."/>
            <person name="LaButti K."/>
            <person name="Andreopoulos B."/>
            <person name="Lipzen A."/>
            <person name="Chen C."/>
            <person name="Yanf M."/>
            <person name="Daum C."/>
            <person name="Ng V."/>
            <person name="Clum A."/>
            <person name="Steindorff A."/>
            <person name="Ohm R."/>
            <person name="Martin F."/>
            <person name="Silar P."/>
            <person name="Natvig D."/>
            <person name="Lalanne C."/>
            <person name="Gautier V."/>
            <person name="Ament-velasquez S.L."/>
            <person name="Kruys A."/>
            <person name="Hutchinson M.I."/>
            <person name="Powell A.J."/>
            <person name="Barry K."/>
            <person name="Miller A.N."/>
            <person name="Grigoriev I.V."/>
            <person name="Debuchy R."/>
            <person name="Gladieux P."/>
            <person name="Thoren M.H."/>
            <person name="Johannesson H."/>
        </authorList>
    </citation>
    <scope>NUCLEOTIDE SEQUENCE</scope>
    <source>
        <strain evidence="2">SMH3391-2</strain>
    </source>
</reference>
<name>A0AA39U0U7_9PEZI</name>
<accession>A0AA39U0U7</accession>
<evidence type="ECO:0000313" key="3">
    <source>
        <dbReference type="Proteomes" id="UP001174934"/>
    </source>
</evidence>
<sequence length="395" mass="45069">MHRIMAAIEFTTVYDMFRHIDMARTDTLNFHSVHPADMAVIDDQRYRRRKSFRIRKYQATLATLTITVRTFLYDILHGELYSEITLDVARMQLREELWSQADDDDVMSRGYVYRNSTDGEGGKNGNGNGNGNVNGNGNTFWDRNREKNWGKNRGGESDCRRLTVLESGEADSTGRPESRLDPANQWPTLVVLAGVTQEIEHMREDMRWWFRASGHEVKIVVLAKLRREPDKIREILLEKWVEGCVRLNCNGNSVGGGSNGEATSSSRKTMIGRNSFSAFQTTIAAKMGGGKQHQKQKHRKHKHKQELELGLGLELEQGQQVFGPLCDQVIRIRQSPDVGDTHADRFKPESYSVEGGGLKLEFWRLFLREPYLEGGERDVDIGVEDLKLYAANVFM</sequence>
<feature type="region of interest" description="Disordered" evidence="1">
    <location>
        <begin position="112"/>
        <end position="162"/>
    </location>
</feature>
<feature type="compositionally biased region" description="Gly residues" evidence="1">
    <location>
        <begin position="122"/>
        <end position="134"/>
    </location>
</feature>
<keyword evidence="3" id="KW-1185">Reference proteome</keyword>
<dbReference type="EMBL" id="JAULSR010000011">
    <property type="protein sequence ID" value="KAK0610038.1"/>
    <property type="molecule type" value="Genomic_DNA"/>
</dbReference>
<gene>
    <name evidence="2" type="ORF">B0T17DRAFT_125510</name>
</gene>
<evidence type="ECO:0000256" key="1">
    <source>
        <dbReference type="SAM" id="MobiDB-lite"/>
    </source>
</evidence>
<organism evidence="2 3">
    <name type="scientific">Bombardia bombarda</name>
    <dbReference type="NCBI Taxonomy" id="252184"/>
    <lineage>
        <taxon>Eukaryota</taxon>
        <taxon>Fungi</taxon>
        <taxon>Dikarya</taxon>
        <taxon>Ascomycota</taxon>
        <taxon>Pezizomycotina</taxon>
        <taxon>Sordariomycetes</taxon>
        <taxon>Sordariomycetidae</taxon>
        <taxon>Sordariales</taxon>
        <taxon>Lasiosphaeriaceae</taxon>
        <taxon>Bombardia</taxon>
    </lineage>
</organism>
<dbReference type="AlphaFoldDB" id="A0AA39U0U7"/>
<dbReference type="Proteomes" id="UP001174934">
    <property type="component" value="Unassembled WGS sequence"/>
</dbReference>
<evidence type="ECO:0000313" key="2">
    <source>
        <dbReference type="EMBL" id="KAK0610038.1"/>
    </source>
</evidence>
<comment type="caution">
    <text evidence="2">The sequence shown here is derived from an EMBL/GenBank/DDBJ whole genome shotgun (WGS) entry which is preliminary data.</text>
</comment>
<feature type="compositionally biased region" description="Basic and acidic residues" evidence="1">
    <location>
        <begin position="142"/>
        <end position="162"/>
    </location>
</feature>
<protein>
    <submittedName>
        <fullName evidence="2">Uncharacterized protein</fullName>
    </submittedName>
</protein>
<proteinExistence type="predicted"/>